<evidence type="ECO:0000256" key="1">
    <source>
        <dbReference type="ARBA" id="ARBA00022679"/>
    </source>
</evidence>
<dbReference type="RefSeq" id="WP_019600414.1">
    <property type="nucleotide sequence ID" value="NZ_FNQC01000005.1"/>
</dbReference>
<sequence length="367" mass="42586">MSIEKRKILFIGSFNKPINGHYGGVFFASITLRDSLIKSGLEIVEMDTTLKDISIAKVYKRIPSIVFRNFSFLFTIIKNHKSKFIFIFMSKGNSYIDKFPSILLSKVLGKKIIIFPRSGHLIKDNKNIFYRIFINLIFKLSYKIICQNIFWKDYFLANDIPYQKLVVIENWVEDEKIFNSSKLTPTAFNKKIDKVFKIIFVSRIEKEKGVDDLIFLAKKLQNQFNFIINVYGSGSYKDKFLDSISENNLENLVFYKGWLDKSIMLKTINTHHLAIFSSTIEGFPNSLLDYIFSKIPIISSDIPMIHAVGHDSILYFKPGNVDTLTNLVNSIYFDYENAIIRADKIFNEKLKKNNVDYAKSLLLTLLK</sequence>
<dbReference type="PANTHER" id="PTHR46401">
    <property type="entry name" value="GLYCOSYLTRANSFERASE WBBK-RELATED"/>
    <property type="match status" value="1"/>
</dbReference>
<gene>
    <name evidence="3" type="ORF">SAMN05444412_105134</name>
</gene>
<reference evidence="3 4" key="1">
    <citation type="submission" date="2016-10" db="EMBL/GenBank/DDBJ databases">
        <authorList>
            <person name="Varghese N."/>
            <person name="Submissions S."/>
        </authorList>
    </citation>
    <scope>NUCLEOTIDE SEQUENCE [LARGE SCALE GENOMIC DNA]</scope>
    <source>
        <strain evidence="3 4">DSM 17997</strain>
    </source>
</reference>
<protein>
    <submittedName>
        <fullName evidence="3">Glycosyltransferase involved in cell wall bisynthesis</fullName>
    </submittedName>
</protein>
<proteinExistence type="predicted"/>
<keyword evidence="1" id="KW-0808">Transferase</keyword>
<name>A0A1H3Q0K2_9BACT</name>
<keyword evidence="4" id="KW-1185">Reference proteome</keyword>
<dbReference type="SUPFAM" id="SSF53756">
    <property type="entry name" value="UDP-Glycosyltransferase/glycogen phosphorylase"/>
    <property type="match status" value="1"/>
</dbReference>
<accession>A0A1H3Q0K2</accession>
<dbReference type="EMBL" id="FNQC01000005">
    <property type="protein sequence ID" value="SDZ06741.1"/>
    <property type="molecule type" value="Genomic_DNA"/>
</dbReference>
<dbReference type="PANTHER" id="PTHR46401:SF2">
    <property type="entry name" value="GLYCOSYLTRANSFERASE WBBK-RELATED"/>
    <property type="match status" value="1"/>
</dbReference>
<dbReference type="Gene3D" id="3.40.50.2000">
    <property type="entry name" value="Glycogen Phosphorylase B"/>
    <property type="match status" value="2"/>
</dbReference>
<dbReference type="InterPro" id="IPR001296">
    <property type="entry name" value="Glyco_trans_1"/>
</dbReference>
<evidence type="ECO:0000313" key="4">
    <source>
        <dbReference type="Proteomes" id="UP000199663"/>
    </source>
</evidence>
<evidence type="ECO:0000259" key="2">
    <source>
        <dbReference type="Pfam" id="PF00534"/>
    </source>
</evidence>
<dbReference type="Proteomes" id="UP000199663">
    <property type="component" value="Unassembled WGS sequence"/>
</dbReference>
<feature type="domain" description="Glycosyl transferase family 1" evidence="2">
    <location>
        <begin position="190"/>
        <end position="335"/>
    </location>
</feature>
<comment type="caution">
    <text evidence="3">The sequence shown here is derived from an EMBL/GenBank/DDBJ whole genome shotgun (WGS) entry which is preliminary data.</text>
</comment>
<dbReference type="Pfam" id="PF00534">
    <property type="entry name" value="Glycos_transf_1"/>
    <property type="match status" value="1"/>
</dbReference>
<evidence type="ECO:0000313" key="3">
    <source>
        <dbReference type="EMBL" id="SDZ06741.1"/>
    </source>
</evidence>
<organism evidence="3 4">
    <name type="scientific">Rhodonellum ikkaensis</name>
    <dbReference type="NCBI Taxonomy" id="336829"/>
    <lineage>
        <taxon>Bacteria</taxon>
        <taxon>Pseudomonadati</taxon>
        <taxon>Bacteroidota</taxon>
        <taxon>Cytophagia</taxon>
        <taxon>Cytophagales</taxon>
        <taxon>Cytophagaceae</taxon>
        <taxon>Rhodonellum</taxon>
    </lineage>
</organism>